<dbReference type="InterPro" id="IPR029058">
    <property type="entry name" value="AB_hydrolase_fold"/>
</dbReference>
<reference evidence="2 3" key="1">
    <citation type="submission" date="2024-01" db="EMBL/GenBank/DDBJ databases">
        <authorList>
            <person name="Allen C."/>
            <person name="Tagirdzhanova G."/>
        </authorList>
    </citation>
    <scope>NUCLEOTIDE SEQUENCE [LARGE SCALE GENOMIC DNA]</scope>
</reference>
<dbReference type="EMBL" id="CAWUHD010000009">
    <property type="protein sequence ID" value="CAK7212575.1"/>
    <property type="molecule type" value="Genomic_DNA"/>
</dbReference>
<protein>
    <recommendedName>
        <fullName evidence="1">Dienelactone hydrolase domain-containing protein</fullName>
    </recommendedName>
</protein>
<feature type="domain" description="Dienelactone hydrolase" evidence="1">
    <location>
        <begin position="35"/>
        <end position="250"/>
    </location>
</feature>
<evidence type="ECO:0000259" key="1">
    <source>
        <dbReference type="Pfam" id="PF01738"/>
    </source>
</evidence>
<evidence type="ECO:0000313" key="3">
    <source>
        <dbReference type="Proteomes" id="UP001642482"/>
    </source>
</evidence>
<dbReference type="Gene3D" id="3.40.50.1820">
    <property type="entry name" value="alpha/beta hydrolase"/>
    <property type="match status" value="1"/>
</dbReference>
<gene>
    <name evidence="2" type="ORF">SEUCBS140593_001549</name>
</gene>
<dbReference type="PANTHER" id="PTHR17630:SF44">
    <property type="entry name" value="PROTEIN AIM2"/>
    <property type="match status" value="1"/>
</dbReference>
<dbReference type="PANTHER" id="PTHR17630">
    <property type="entry name" value="DIENELACTONE HYDROLASE"/>
    <property type="match status" value="1"/>
</dbReference>
<dbReference type="Proteomes" id="UP001642482">
    <property type="component" value="Unassembled WGS sequence"/>
</dbReference>
<sequence>MADTEYLAKPPGACCREGHIHEGEPRGSIETVLDIKTYVSKPSKPNGHILFYFPDIWGFFKNGFLVMDAFADAGFLVLGMDYFMGDPVWVHRKDDDDKETEPDFSYEAWKIKHQKFADAHVTYWVDAAKAKYGQADTKYACVGYCFGGPYVCNELARGSVQAGAFAHPAFLKEHHFRNINGPLFLSCAEIDHSFNDEGRRKAVDIMVAEKKTFQVQLFSKVIHGFALRCNLNDPYERYVKEQSLKGIAEWCNFWLSKR</sequence>
<accession>A0ABP0AZ51</accession>
<comment type="caution">
    <text evidence="2">The sequence shown here is derived from an EMBL/GenBank/DDBJ whole genome shotgun (WGS) entry which is preliminary data.</text>
</comment>
<dbReference type="InterPro" id="IPR002925">
    <property type="entry name" value="Dienelactn_hydro"/>
</dbReference>
<name>A0ABP0AZ51_9PEZI</name>
<evidence type="ECO:0000313" key="2">
    <source>
        <dbReference type="EMBL" id="CAK7212575.1"/>
    </source>
</evidence>
<organism evidence="2 3">
    <name type="scientific">Sporothrix eucalyptigena</name>
    <dbReference type="NCBI Taxonomy" id="1812306"/>
    <lineage>
        <taxon>Eukaryota</taxon>
        <taxon>Fungi</taxon>
        <taxon>Dikarya</taxon>
        <taxon>Ascomycota</taxon>
        <taxon>Pezizomycotina</taxon>
        <taxon>Sordariomycetes</taxon>
        <taxon>Sordariomycetidae</taxon>
        <taxon>Ophiostomatales</taxon>
        <taxon>Ophiostomataceae</taxon>
        <taxon>Sporothrix</taxon>
    </lineage>
</organism>
<dbReference type="SUPFAM" id="SSF53474">
    <property type="entry name" value="alpha/beta-Hydrolases"/>
    <property type="match status" value="1"/>
</dbReference>
<dbReference type="Pfam" id="PF01738">
    <property type="entry name" value="DLH"/>
    <property type="match status" value="1"/>
</dbReference>
<proteinExistence type="predicted"/>
<keyword evidence="3" id="KW-1185">Reference proteome</keyword>